<feature type="transmembrane region" description="Helical" evidence="5">
    <location>
        <begin position="167"/>
        <end position="183"/>
    </location>
</feature>
<keyword evidence="3 5" id="KW-1133">Transmembrane helix</keyword>
<dbReference type="Pfam" id="PF01544">
    <property type="entry name" value="CorA"/>
    <property type="match status" value="1"/>
</dbReference>
<dbReference type="SUPFAM" id="SSF144083">
    <property type="entry name" value="Magnesium transport protein CorA, transmembrane region"/>
    <property type="match status" value="1"/>
</dbReference>
<dbReference type="STRING" id="28573.A0A0U1M1P1"/>
<evidence type="ECO:0000256" key="3">
    <source>
        <dbReference type="ARBA" id="ARBA00022989"/>
    </source>
</evidence>
<keyword evidence="4 5" id="KW-0472">Membrane</keyword>
<dbReference type="AlphaFoldDB" id="A0A0U1M1P1"/>
<name>A0A0U1M1P1_TALIS</name>
<dbReference type="EMBL" id="CVMT01000006">
    <property type="protein sequence ID" value="CRG89485.1"/>
    <property type="molecule type" value="Genomic_DNA"/>
</dbReference>
<dbReference type="InterPro" id="IPR002523">
    <property type="entry name" value="MgTranspt_CorA/ZnTranspt_ZntB"/>
</dbReference>
<feature type="transmembrane region" description="Helical" evidence="5">
    <location>
        <begin position="305"/>
        <end position="329"/>
    </location>
</feature>
<protein>
    <submittedName>
        <fullName evidence="6">Uncharacterized protein</fullName>
    </submittedName>
</protein>
<evidence type="ECO:0000256" key="2">
    <source>
        <dbReference type="ARBA" id="ARBA00022692"/>
    </source>
</evidence>
<accession>A0A0U1M1P1</accession>
<dbReference type="GO" id="GO:0016020">
    <property type="term" value="C:membrane"/>
    <property type="evidence" value="ECO:0007669"/>
    <property type="project" value="UniProtKB-SubCell"/>
</dbReference>
<dbReference type="Proteomes" id="UP000054383">
    <property type="component" value="Unassembled WGS sequence"/>
</dbReference>
<keyword evidence="7" id="KW-1185">Reference proteome</keyword>
<dbReference type="Gene3D" id="1.20.58.340">
    <property type="entry name" value="Magnesium transport protein CorA, transmembrane region"/>
    <property type="match status" value="1"/>
</dbReference>
<evidence type="ECO:0000256" key="5">
    <source>
        <dbReference type="SAM" id="Phobius"/>
    </source>
</evidence>
<reference evidence="6 7" key="1">
    <citation type="submission" date="2015-04" db="EMBL/GenBank/DDBJ databases">
        <authorList>
            <person name="Syromyatnikov M.Y."/>
            <person name="Popov V.N."/>
        </authorList>
    </citation>
    <scope>NUCLEOTIDE SEQUENCE [LARGE SCALE GENOMIC DNA]</scope>
    <source>
        <strain evidence="6">WF-38-12</strain>
    </source>
</reference>
<dbReference type="OrthoDB" id="5207033at2759"/>
<comment type="subcellular location">
    <subcellularLocation>
        <location evidence="1">Membrane</location>
        <topology evidence="1">Multi-pass membrane protein</topology>
    </subcellularLocation>
</comment>
<dbReference type="InterPro" id="IPR045863">
    <property type="entry name" value="CorA_TM1_TM2"/>
</dbReference>
<evidence type="ECO:0000313" key="7">
    <source>
        <dbReference type="Proteomes" id="UP000054383"/>
    </source>
</evidence>
<dbReference type="PANTHER" id="PTHR35043">
    <property type="entry name" value="TRANSCRIPTION FACTOR DOMAIN-CONTAINING PROTEIN"/>
    <property type="match status" value="1"/>
</dbReference>
<keyword evidence="2 5" id="KW-0812">Transmembrane</keyword>
<feature type="transmembrane region" description="Helical" evidence="5">
    <location>
        <begin position="349"/>
        <end position="370"/>
    </location>
</feature>
<feature type="transmembrane region" description="Helical" evidence="5">
    <location>
        <begin position="614"/>
        <end position="634"/>
    </location>
</feature>
<organism evidence="6 7">
    <name type="scientific">Talaromyces islandicus</name>
    <name type="common">Penicillium islandicum</name>
    <dbReference type="NCBI Taxonomy" id="28573"/>
    <lineage>
        <taxon>Eukaryota</taxon>
        <taxon>Fungi</taxon>
        <taxon>Dikarya</taxon>
        <taxon>Ascomycota</taxon>
        <taxon>Pezizomycotina</taxon>
        <taxon>Eurotiomycetes</taxon>
        <taxon>Eurotiomycetidae</taxon>
        <taxon>Eurotiales</taxon>
        <taxon>Trichocomaceae</taxon>
        <taxon>Talaromyces</taxon>
        <taxon>Talaromyces sect. Islandici</taxon>
    </lineage>
</organism>
<proteinExistence type="predicted"/>
<evidence type="ECO:0000256" key="4">
    <source>
        <dbReference type="ARBA" id="ARBA00023136"/>
    </source>
</evidence>
<feature type="transmembrane region" description="Helical" evidence="5">
    <location>
        <begin position="269"/>
        <end position="293"/>
    </location>
</feature>
<gene>
    <name evidence="6" type="ORF">PISL3812_06521</name>
</gene>
<evidence type="ECO:0000313" key="6">
    <source>
        <dbReference type="EMBL" id="CRG89485.1"/>
    </source>
</evidence>
<dbReference type="GO" id="GO:0046873">
    <property type="term" value="F:metal ion transmembrane transporter activity"/>
    <property type="evidence" value="ECO:0007669"/>
    <property type="project" value="InterPro"/>
</dbReference>
<sequence>MDVPPRNTSVARREIGKIPTSQLFDAKTLQKVCNKAQKTRDAESSEPNLWLSQRSRLLEQVQNLDHVDLHPVHAEWTLRQCFCVITGGLVLQTQGQWIYKILPRDMKPLIQAGMIHCSDFRDQDIEDRSKADSFAKFFTVLQSTWFLCNIIIRWANDLPVSPIELSTIGYVACAILIYGVWWYKPKDMGTYIAVHLRYDRDDIPIEVRDTIEENSTRWVHVRALVKEDNWVSVLWKTIRTPLFRRDIECFKTINEEGGGGLVTTPFENFIFDVICSLAALLYCGIHVAAWNFPFATRAELISWRVFSLASTATIIVISFVGSLMDAALLPNAKDVLPSFMVGLTRPAGHWATLVTIIVSFNFYIIARLGIMGLVFSSLRALPTGSYTTIQKKSRRIIVFAQKHAFDGYQDNAFFPPRFRSVIDEDLNGTFGLYHRDDDITNSGDASYAGVDDKSAAPPLYKPDISYLKEIARHLIHINEAFLVAGDTLESMMHHHENFVHGYDRTRRIETSEARQKLYSQIQERLYITNKEIRAMKFRASTLTERLENEIDLYNHQLSIVIAETTRRDNATMKALTLIGVLYLPGTFISGIFGSNFFDYSPGSDGPDWNMSSKFWIYWAVTIPLTILTFLGWVVPGYMIKLWRQVVAMWRLISSTLSSPRQAIVHTEAKMPQV</sequence>
<feature type="transmembrane region" description="Helical" evidence="5">
    <location>
        <begin position="574"/>
        <end position="594"/>
    </location>
</feature>
<dbReference type="PANTHER" id="PTHR35043:SF7">
    <property type="entry name" value="TRANSCRIPTION FACTOR DOMAIN-CONTAINING PROTEIN"/>
    <property type="match status" value="1"/>
</dbReference>
<evidence type="ECO:0000256" key="1">
    <source>
        <dbReference type="ARBA" id="ARBA00004141"/>
    </source>
</evidence>